<dbReference type="RefSeq" id="XP_016642261.1">
    <property type="nucleotide sequence ID" value="XM_016787946.1"/>
</dbReference>
<reference evidence="1 2" key="1">
    <citation type="journal article" date="2014" name="Genome Announc.">
        <title>Draft genome sequence of the pathogenic fungus Scedosporium apiospermum.</title>
        <authorList>
            <person name="Vandeputte P."/>
            <person name="Ghamrawi S."/>
            <person name="Rechenmann M."/>
            <person name="Iltis A."/>
            <person name="Giraud S."/>
            <person name="Fleury M."/>
            <person name="Thornton C."/>
            <person name="Delhaes L."/>
            <person name="Meyer W."/>
            <person name="Papon N."/>
            <person name="Bouchara J.P."/>
        </authorList>
    </citation>
    <scope>NUCLEOTIDE SEQUENCE [LARGE SCALE GENOMIC DNA]</scope>
    <source>
        <strain evidence="1 2">IHEM 14462</strain>
    </source>
</reference>
<gene>
    <name evidence="1" type="ORF">SAPIO_CDS5668</name>
</gene>
<dbReference type="EMBL" id="JOWA01000099">
    <property type="protein sequence ID" value="KEZ42462.1"/>
    <property type="molecule type" value="Genomic_DNA"/>
</dbReference>
<dbReference type="AlphaFoldDB" id="A0A084G550"/>
<comment type="caution">
    <text evidence="1">The sequence shown here is derived from an EMBL/GenBank/DDBJ whole genome shotgun (WGS) entry which is preliminary data.</text>
</comment>
<proteinExistence type="predicted"/>
<sequence length="484" mass="54700">MTVFSTALWRIAKAMDFVNDLMEVEDEVFQKYRRDILKALQGVTPPGPHPVPTGSTTNRSLPAVKVKPLGEIRDDQMLFYDTLVLTEQFDNAPAVHLTVNGLVSARLEQRLGCIGVVRTHRRKRIFIPLLIKSHNQNILPIHHAQLAGHLDTVLGKEVARRRDALLNAEPIPPAIANPISAFCLDYIQGAVTRLNEATIIQVNDDAGPVLDIPKNFILDSIALYQERMTRAEPASLVNGVISSTVQVGYPEPAEINLTELIHMTSMMMTDRLIWAPDDIDVLEHDFLDFHFKIFSSKPTMMAIHGYAIGPPSAQVVDDSFSPHDTSYQDFLDYLNEYHDPPRSRLELDGHHEHLYNLLLDSGAALEAPLPEPVIQTLSDMKQRALVHLYPTENQWMYSYMEGDEPLDQLARKHFWPLNRVVEYHRHMLEIYLRGHTLVLVRATELDAHRFGLYASRASELIRDLLLQKYQPNRVGGNAGQGSGL</sequence>
<dbReference type="KEGG" id="sapo:SAPIO_CDS5668"/>
<organism evidence="1 2">
    <name type="scientific">Pseudallescheria apiosperma</name>
    <name type="common">Scedosporium apiospermum</name>
    <dbReference type="NCBI Taxonomy" id="563466"/>
    <lineage>
        <taxon>Eukaryota</taxon>
        <taxon>Fungi</taxon>
        <taxon>Dikarya</taxon>
        <taxon>Ascomycota</taxon>
        <taxon>Pezizomycotina</taxon>
        <taxon>Sordariomycetes</taxon>
        <taxon>Hypocreomycetidae</taxon>
        <taxon>Microascales</taxon>
        <taxon>Microascaceae</taxon>
        <taxon>Scedosporium</taxon>
    </lineage>
</organism>
<name>A0A084G550_PSEDA</name>
<evidence type="ECO:0000313" key="1">
    <source>
        <dbReference type="EMBL" id="KEZ42462.1"/>
    </source>
</evidence>
<dbReference type="GeneID" id="27724740"/>
<dbReference type="HOGENOM" id="CLU_564000_0_0_1"/>
<protein>
    <submittedName>
        <fullName evidence="1">Uncharacterized protein</fullName>
    </submittedName>
</protein>
<accession>A0A084G550</accession>
<dbReference type="VEuPathDB" id="FungiDB:SAPIO_CDS5668"/>
<evidence type="ECO:0000313" key="2">
    <source>
        <dbReference type="Proteomes" id="UP000028545"/>
    </source>
</evidence>
<keyword evidence="2" id="KW-1185">Reference proteome</keyword>
<dbReference type="Proteomes" id="UP000028545">
    <property type="component" value="Unassembled WGS sequence"/>
</dbReference>